<keyword evidence="2" id="KW-1185">Reference proteome</keyword>
<reference evidence="1 2" key="1">
    <citation type="submission" date="2023-06" db="EMBL/GenBank/DDBJ databases">
        <title>Genome sequence of Methancorpusculaceae sp. Cs1.</title>
        <authorList>
            <person name="Protasov E."/>
            <person name="Platt K."/>
            <person name="Poehlein A."/>
            <person name="Daniel R."/>
            <person name="Brune A."/>
        </authorList>
    </citation>
    <scope>NUCLEOTIDE SEQUENCE [LARGE SCALE GENOMIC DNA]</scope>
    <source>
        <strain evidence="1 2">Cs1</strain>
    </source>
</reference>
<protein>
    <submittedName>
        <fullName evidence="1">Uncharacterized protein</fullName>
    </submittedName>
</protein>
<comment type="caution">
    <text evidence="1">The sequence shown here is derived from an EMBL/GenBank/DDBJ whole genome shotgun (WGS) entry which is preliminary data.</text>
</comment>
<organism evidence="1 2">
    <name type="scientific">Methanorbis rubei</name>
    <dbReference type="NCBI Taxonomy" id="3028300"/>
    <lineage>
        <taxon>Archaea</taxon>
        <taxon>Methanobacteriati</taxon>
        <taxon>Methanobacteriota</taxon>
        <taxon>Stenosarchaea group</taxon>
        <taxon>Methanomicrobia</taxon>
        <taxon>Methanomicrobiales</taxon>
        <taxon>Methanocorpusculaceae</taxon>
        <taxon>Methanorbis</taxon>
    </lineage>
</organism>
<gene>
    <name evidence="1" type="ORF">McpCs1_09960</name>
</gene>
<dbReference type="Proteomes" id="UP001283212">
    <property type="component" value="Unassembled WGS sequence"/>
</dbReference>
<dbReference type="InterPro" id="IPR043827">
    <property type="entry name" value="DUF5804"/>
</dbReference>
<dbReference type="RefSeq" id="WP_338096138.1">
    <property type="nucleotide sequence ID" value="NZ_JAWDKB010000003.1"/>
</dbReference>
<evidence type="ECO:0000313" key="2">
    <source>
        <dbReference type="Proteomes" id="UP001283212"/>
    </source>
</evidence>
<dbReference type="Pfam" id="PF19120">
    <property type="entry name" value="DUF5804"/>
    <property type="match status" value="1"/>
</dbReference>
<accession>A0AAE4MGV9</accession>
<name>A0AAE4MGV9_9EURY</name>
<dbReference type="AlphaFoldDB" id="A0AAE4MGV9"/>
<sequence>MFLICIGKPGVDLYRTLSDSETSRHILRFYHPKELEFGISVEVATVSSGLALMSELRWYAMRYMQDVLFEDAEHGVFLTQKLSREAYDSRSVTLSNEWDTRYRICVTEDCGVIRLPEGVPEPDTVVRTFVVWGLPEEHP</sequence>
<proteinExistence type="predicted"/>
<evidence type="ECO:0000313" key="1">
    <source>
        <dbReference type="EMBL" id="MDV0443618.1"/>
    </source>
</evidence>
<dbReference type="EMBL" id="JAWDKB010000003">
    <property type="protein sequence ID" value="MDV0443618.1"/>
    <property type="molecule type" value="Genomic_DNA"/>
</dbReference>